<evidence type="ECO:0000256" key="1">
    <source>
        <dbReference type="SAM" id="MobiDB-lite"/>
    </source>
</evidence>
<dbReference type="HOGENOM" id="CLU_2234011_0_0_0"/>
<feature type="region of interest" description="Disordered" evidence="1">
    <location>
        <begin position="75"/>
        <end position="105"/>
    </location>
</feature>
<dbReference type="KEGG" id="phm:PSMK_23970"/>
<sequence>MHRLAAVCACLLPLPGCLTPPPEPAPAAPPPAPAGVVLPGGADGAKAAWYDDRRDGESEVVAGPAVAERTQSVTRTRGGLNVTASGEVRDTLDRRTRRTRVRTAE</sequence>
<keyword evidence="3" id="KW-1185">Reference proteome</keyword>
<dbReference type="AlphaFoldDB" id="I0IH18"/>
<reference evidence="2 3" key="1">
    <citation type="submission" date="2012-02" db="EMBL/GenBank/DDBJ databases">
        <title>Complete genome sequence of Phycisphaera mikurensis NBRC 102666.</title>
        <authorList>
            <person name="Ankai A."/>
            <person name="Hosoyama A."/>
            <person name="Terui Y."/>
            <person name="Sekine M."/>
            <person name="Fukai R."/>
            <person name="Kato Y."/>
            <person name="Nakamura S."/>
            <person name="Yamada-Narita S."/>
            <person name="Kawakoshi A."/>
            <person name="Fukunaga Y."/>
            <person name="Yamazaki S."/>
            <person name="Fujita N."/>
        </authorList>
    </citation>
    <scope>NUCLEOTIDE SEQUENCE [LARGE SCALE GENOMIC DNA]</scope>
    <source>
        <strain evidence="3">NBRC 102666 / KCTC 22515 / FYK2301M01</strain>
    </source>
</reference>
<gene>
    <name evidence="2" type="ordered locus">PSMK_23970</name>
</gene>
<feature type="region of interest" description="Disordered" evidence="1">
    <location>
        <begin position="18"/>
        <end position="39"/>
    </location>
</feature>
<evidence type="ECO:0000313" key="3">
    <source>
        <dbReference type="Proteomes" id="UP000007881"/>
    </source>
</evidence>
<dbReference type="STRING" id="1142394.PSMK_23970"/>
<evidence type="ECO:0000313" key="2">
    <source>
        <dbReference type="EMBL" id="BAM04556.1"/>
    </source>
</evidence>
<feature type="compositionally biased region" description="Pro residues" evidence="1">
    <location>
        <begin position="18"/>
        <end position="33"/>
    </location>
</feature>
<dbReference type="Proteomes" id="UP000007881">
    <property type="component" value="Chromosome"/>
</dbReference>
<dbReference type="RefSeq" id="WP_014437769.1">
    <property type="nucleotide sequence ID" value="NC_017080.1"/>
</dbReference>
<proteinExistence type="predicted"/>
<organism evidence="2 3">
    <name type="scientific">Phycisphaera mikurensis (strain NBRC 102666 / KCTC 22515 / FYK2301M01)</name>
    <dbReference type="NCBI Taxonomy" id="1142394"/>
    <lineage>
        <taxon>Bacteria</taxon>
        <taxon>Pseudomonadati</taxon>
        <taxon>Planctomycetota</taxon>
        <taxon>Phycisphaerae</taxon>
        <taxon>Phycisphaerales</taxon>
        <taxon>Phycisphaeraceae</taxon>
        <taxon>Phycisphaera</taxon>
    </lineage>
</organism>
<name>I0IH18_PHYMF</name>
<protein>
    <submittedName>
        <fullName evidence="2">Uncharacterized protein</fullName>
    </submittedName>
</protein>
<dbReference type="EMBL" id="AP012338">
    <property type="protein sequence ID" value="BAM04556.1"/>
    <property type="molecule type" value="Genomic_DNA"/>
</dbReference>
<accession>I0IH18</accession>
<feature type="compositionally biased region" description="Basic residues" evidence="1">
    <location>
        <begin position="95"/>
        <end position="105"/>
    </location>
</feature>